<dbReference type="Gene3D" id="2.30.40.10">
    <property type="entry name" value="Urease, subunit C, domain 1"/>
    <property type="match status" value="1"/>
</dbReference>
<sequence>MPLLKIANGRIYDPAHGRDGVVGDLWIRDGIVIAPPAGADVRADRVIDATGLVVMPGGVDMHCHIAGSKVNAARKMRPEDKQPFARHGAFRSGTGGTVPSTFTTGYLYAGLGYTAAFDAAVPPLSARHVHEEFHDTPILDKGFFVMLGNNQYLLQQLAAGDHRQACNYLGWIVNTARAYGVKVVNPGGVEVWKQSGGSVRSIDDVIPEFNITPRQIVREIARSVDELGLPHAMHLHCTNLGVPGNASTTLETMQALEGHRAHLAHIQFHSYGGDPDDQSTFCSRVPELVEYISAHPNVSVDVGQVLFGPATAMTGDSALGYYLHKLLGAKWYSCDLEMEAGCGIVPIVYKQKSFVHALQWAIGLEWYLLMPDPWRIAMSTDHPNGASFLAYPQIIALLMDRNRRDEMLQQLPAGIREKCTLGDITREYTLSEIAIITRAAPARMLGLTQKGHLGPGADGDVTLYQPQTDLQQMFELPRYLVCGGEVILDDGELVKEQPGRTLYSAPGFDEACVPAIADWFNEHYSLRFGNYGVDDNFLPHGREVACVQK</sequence>
<dbReference type="InterPro" id="IPR032466">
    <property type="entry name" value="Metal_Hydrolase"/>
</dbReference>
<dbReference type="InterPro" id="IPR013108">
    <property type="entry name" value="Amidohydro_3"/>
</dbReference>
<dbReference type="SUPFAM" id="SSF51556">
    <property type="entry name" value="Metallo-dependent hydrolases"/>
    <property type="match status" value="1"/>
</dbReference>
<dbReference type="AlphaFoldDB" id="A0A1I3P4H6"/>
<reference evidence="3" key="1">
    <citation type="submission" date="2016-10" db="EMBL/GenBank/DDBJ databases">
        <authorList>
            <person name="Varghese N."/>
            <person name="Submissions S."/>
        </authorList>
    </citation>
    <scope>NUCLEOTIDE SEQUENCE [LARGE SCALE GENOMIC DNA]</scope>
    <source>
        <strain evidence="3">DSM 26348</strain>
    </source>
</reference>
<dbReference type="PANTHER" id="PTHR11647">
    <property type="entry name" value="HYDRANTOINASE/DIHYDROPYRIMIDINASE FAMILY MEMBER"/>
    <property type="match status" value="1"/>
</dbReference>
<dbReference type="InterPro" id="IPR012027">
    <property type="entry name" value="Formylmethanofuran_DH_asu"/>
</dbReference>
<name>A0A1I3P4H6_9PLAN</name>
<dbReference type="GO" id="GO:0016810">
    <property type="term" value="F:hydrolase activity, acting on carbon-nitrogen (but not peptide) bonds"/>
    <property type="evidence" value="ECO:0007669"/>
    <property type="project" value="InterPro"/>
</dbReference>
<evidence type="ECO:0000313" key="2">
    <source>
        <dbReference type="EMBL" id="SFJ16237.1"/>
    </source>
</evidence>
<evidence type="ECO:0000313" key="3">
    <source>
        <dbReference type="Proteomes" id="UP000199518"/>
    </source>
</evidence>
<dbReference type="InterPro" id="IPR011059">
    <property type="entry name" value="Metal-dep_hydrolase_composite"/>
</dbReference>
<dbReference type="OrthoDB" id="9775607at2"/>
<feature type="domain" description="Amidohydrolase 3" evidence="1">
    <location>
        <begin position="45"/>
        <end position="486"/>
    </location>
</feature>
<dbReference type="NCBIfam" id="TIGR03121">
    <property type="entry name" value="one_C_dehyd_A"/>
    <property type="match status" value="1"/>
</dbReference>
<accession>A0A1I3P4H6</accession>
<dbReference type="RefSeq" id="WP_092053828.1">
    <property type="nucleotide sequence ID" value="NZ_FOQD01000016.1"/>
</dbReference>
<dbReference type="SUPFAM" id="SSF51338">
    <property type="entry name" value="Composite domain of metallo-dependent hydrolases"/>
    <property type="match status" value="2"/>
</dbReference>
<dbReference type="Pfam" id="PF07969">
    <property type="entry name" value="Amidohydro_3"/>
    <property type="match status" value="1"/>
</dbReference>
<proteinExistence type="predicted"/>
<keyword evidence="3" id="KW-1185">Reference proteome</keyword>
<evidence type="ECO:0000259" key="1">
    <source>
        <dbReference type="Pfam" id="PF07969"/>
    </source>
</evidence>
<dbReference type="InterPro" id="IPR050378">
    <property type="entry name" value="Metallo-dep_Hydrolases_sf"/>
</dbReference>
<dbReference type="PANTHER" id="PTHR11647:SF1">
    <property type="entry name" value="COLLAPSIN RESPONSE MEDIATOR PROTEIN"/>
    <property type="match status" value="1"/>
</dbReference>
<gene>
    <name evidence="2" type="ORF">SAMN05421753_11631</name>
</gene>
<protein>
    <submittedName>
        <fullName evidence="2">Formylmethanofuran dehydrogenase subunit A</fullName>
    </submittedName>
</protein>
<organism evidence="2 3">
    <name type="scientific">Planctomicrobium piriforme</name>
    <dbReference type="NCBI Taxonomy" id="1576369"/>
    <lineage>
        <taxon>Bacteria</taxon>
        <taxon>Pseudomonadati</taxon>
        <taxon>Planctomycetota</taxon>
        <taxon>Planctomycetia</taxon>
        <taxon>Planctomycetales</taxon>
        <taxon>Planctomycetaceae</taxon>
        <taxon>Planctomicrobium</taxon>
    </lineage>
</organism>
<dbReference type="Proteomes" id="UP000199518">
    <property type="component" value="Unassembled WGS sequence"/>
</dbReference>
<dbReference type="PIRSF" id="PIRSF006453">
    <property type="entry name" value="FwdA"/>
    <property type="match status" value="1"/>
</dbReference>
<dbReference type="EMBL" id="FOQD01000016">
    <property type="protein sequence ID" value="SFJ16237.1"/>
    <property type="molecule type" value="Genomic_DNA"/>
</dbReference>
<dbReference type="STRING" id="1576369.SAMN05421753_11631"/>